<dbReference type="OrthoDB" id="3648309at2759"/>
<dbReference type="AlphaFoldDB" id="A0A1Q3A8V1"/>
<evidence type="ECO:0008006" key="9">
    <source>
        <dbReference type="Google" id="ProtNLM"/>
    </source>
</evidence>
<dbReference type="InterPro" id="IPR051633">
    <property type="entry name" value="AceTr"/>
</dbReference>
<feature type="transmembrane region" description="Helical" evidence="6">
    <location>
        <begin position="130"/>
        <end position="151"/>
    </location>
</feature>
<keyword evidence="5 6" id="KW-0472">Membrane</keyword>
<feature type="transmembrane region" description="Helical" evidence="6">
    <location>
        <begin position="198"/>
        <end position="219"/>
    </location>
</feature>
<accession>A0A1Q3A8V1</accession>
<evidence type="ECO:0000256" key="1">
    <source>
        <dbReference type="ARBA" id="ARBA00004141"/>
    </source>
</evidence>
<evidence type="ECO:0000313" key="7">
    <source>
        <dbReference type="EMBL" id="GAV52108.1"/>
    </source>
</evidence>
<feature type="transmembrane region" description="Helical" evidence="6">
    <location>
        <begin position="281"/>
        <end position="304"/>
    </location>
</feature>
<feature type="transmembrane region" description="Helical" evidence="6">
    <location>
        <begin position="231"/>
        <end position="248"/>
    </location>
</feature>
<evidence type="ECO:0000256" key="6">
    <source>
        <dbReference type="SAM" id="Phobius"/>
    </source>
</evidence>
<keyword evidence="3 6" id="KW-0812">Transmembrane</keyword>
<organism evidence="7 8">
    <name type="scientific">Zygosaccharomyces rouxii</name>
    <dbReference type="NCBI Taxonomy" id="4956"/>
    <lineage>
        <taxon>Eukaryota</taxon>
        <taxon>Fungi</taxon>
        <taxon>Dikarya</taxon>
        <taxon>Ascomycota</taxon>
        <taxon>Saccharomycotina</taxon>
        <taxon>Saccharomycetes</taxon>
        <taxon>Saccharomycetales</taxon>
        <taxon>Saccharomycetaceae</taxon>
        <taxon>Zygosaccharomyces</taxon>
    </lineage>
</organism>
<gene>
    <name evidence="7" type="ORF">ZYGR_0AG00990</name>
</gene>
<dbReference type="Pfam" id="PF01184">
    <property type="entry name" value="Gpr1_Fun34_YaaH"/>
    <property type="match status" value="1"/>
</dbReference>
<dbReference type="PROSITE" id="PS01114">
    <property type="entry name" value="GPR1_FUN34_YAAH"/>
    <property type="match status" value="1"/>
</dbReference>
<feature type="transmembrane region" description="Helical" evidence="6">
    <location>
        <begin position="163"/>
        <end position="186"/>
    </location>
</feature>
<proteinExistence type="inferred from homology"/>
<dbReference type="PANTHER" id="PTHR31123">
    <property type="entry name" value="ACCUMULATION OF DYADS PROTEIN 2-RELATED"/>
    <property type="match status" value="1"/>
</dbReference>
<dbReference type="GO" id="GO:0005886">
    <property type="term" value="C:plasma membrane"/>
    <property type="evidence" value="ECO:0007669"/>
    <property type="project" value="TreeGrafter"/>
</dbReference>
<comment type="subcellular location">
    <subcellularLocation>
        <location evidence="1">Membrane</location>
        <topology evidence="1">Multi-pass membrane protein</topology>
    </subcellularLocation>
</comment>
<dbReference type="InterPro" id="IPR047622">
    <property type="entry name" value="GPR1_FUN34_YAAH"/>
</dbReference>
<dbReference type="Proteomes" id="UP000187013">
    <property type="component" value="Unassembled WGS sequence"/>
</dbReference>
<comment type="similarity">
    <text evidence="2">Belongs to the acetate uptake transporter (AceTr) (TC 2.A.96) family.</text>
</comment>
<comment type="caution">
    <text evidence="7">The sequence shown here is derived from an EMBL/GenBank/DDBJ whole genome shotgun (WGS) entry which is preliminary data.</text>
</comment>
<evidence type="ECO:0000256" key="4">
    <source>
        <dbReference type="ARBA" id="ARBA00022989"/>
    </source>
</evidence>
<dbReference type="EMBL" id="BDGX01000033">
    <property type="protein sequence ID" value="GAV52108.1"/>
    <property type="molecule type" value="Genomic_DNA"/>
</dbReference>
<sequence>MLSASFLRFFYLSFLFSVLFLRLLDQNSVIMSNHSSASRQLNSFEEKEEAPNQFNDIHREATNYDGAYKEDVNEHQLSEENEPIVHAITQQGDFFEMGGHRYRRQDLANIVAGDLDNAMYKTRPHRGVQLGNPVPLGLASFSFCCLILSLVNARVRGVTESKLLVPAFLFFGGAIELFAGLLCFVIGDTYSMTVFSSFGGFWICWGCINTDQFHVASAYADDPTMMNNAQGYFLAGWVVFTFLVMVCAMKSTWGLFLLLFFLDLTFLLLCIGSFINNAHVLMAGGYFGILSSVCGWYSLYCAIADPAYTYVPLRAYPMPNSQV</sequence>
<protein>
    <recommendedName>
        <fullName evidence="9">Ammonia transport outward protein 3</fullName>
    </recommendedName>
</protein>
<evidence type="ECO:0000256" key="2">
    <source>
        <dbReference type="ARBA" id="ARBA00005587"/>
    </source>
</evidence>
<reference evidence="7 8" key="1">
    <citation type="submission" date="2016-08" db="EMBL/GenBank/DDBJ databases">
        <title>Draft genome sequence of allopolyploid Zygosaccharomyces rouxii.</title>
        <authorList>
            <person name="Watanabe J."/>
            <person name="Uehara K."/>
            <person name="Mogi Y."/>
            <person name="Tsukioka Y."/>
        </authorList>
    </citation>
    <scope>NUCLEOTIDE SEQUENCE [LARGE SCALE GENOMIC DNA]</scope>
    <source>
        <strain evidence="7 8">NBRC 110957</strain>
    </source>
</reference>
<dbReference type="GO" id="GO:0015123">
    <property type="term" value="F:acetate transmembrane transporter activity"/>
    <property type="evidence" value="ECO:0007669"/>
    <property type="project" value="TreeGrafter"/>
</dbReference>
<feature type="transmembrane region" description="Helical" evidence="6">
    <location>
        <begin position="255"/>
        <end position="275"/>
    </location>
</feature>
<evidence type="ECO:0000256" key="3">
    <source>
        <dbReference type="ARBA" id="ARBA00022692"/>
    </source>
</evidence>
<keyword evidence="4 6" id="KW-1133">Transmembrane helix</keyword>
<feature type="transmembrane region" description="Helical" evidence="6">
    <location>
        <begin position="6"/>
        <end position="24"/>
    </location>
</feature>
<dbReference type="PANTHER" id="PTHR31123:SF3">
    <property type="entry name" value="AMMONIA TRANSPORT OUTWARD PROTEIN 3"/>
    <property type="match status" value="1"/>
</dbReference>
<dbReference type="NCBIfam" id="NF038013">
    <property type="entry name" value="AceTr_1"/>
    <property type="match status" value="1"/>
</dbReference>
<name>A0A1Q3A8V1_ZYGRO</name>
<evidence type="ECO:0000256" key="5">
    <source>
        <dbReference type="ARBA" id="ARBA00023136"/>
    </source>
</evidence>
<evidence type="ECO:0000313" key="8">
    <source>
        <dbReference type="Proteomes" id="UP000187013"/>
    </source>
</evidence>
<dbReference type="InterPro" id="IPR000791">
    <property type="entry name" value="Gpr1/Fun34/SatP-like"/>
</dbReference>